<proteinExistence type="predicted"/>
<evidence type="ECO:0000256" key="1">
    <source>
        <dbReference type="SAM" id="Phobius"/>
    </source>
</evidence>
<dbReference type="AlphaFoldDB" id="A0A955LKW6"/>
<name>A0A955LKW6_UNCKA</name>
<feature type="transmembrane region" description="Helical" evidence="1">
    <location>
        <begin position="47"/>
        <end position="70"/>
    </location>
</feature>
<dbReference type="Proteomes" id="UP000751518">
    <property type="component" value="Unassembled WGS sequence"/>
</dbReference>
<organism evidence="2 3">
    <name type="scientific">candidate division WWE3 bacterium</name>
    <dbReference type="NCBI Taxonomy" id="2053526"/>
    <lineage>
        <taxon>Bacteria</taxon>
        <taxon>Katanobacteria</taxon>
    </lineage>
</organism>
<reference evidence="2" key="1">
    <citation type="submission" date="2020-04" db="EMBL/GenBank/DDBJ databases">
        <authorList>
            <person name="Zhang T."/>
        </authorList>
    </citation>
    <scope>NUCLEOTIDE SEQUENCE</scope>
    <source>
        <strain evidence="2">HKST-UBA03</strain>
    </source>
</reference>
<protein>
    <submittedName>
        <fullName evidence="2">Uncharacterized protein</fullName>
    </submittedName>
</protein>
<accession>A0A955LKW6</accession>
<gene>
    <name evidence="2" type="ORF">KC614_04215</name>
</gene>
<evidence type="ECO:0000313" key="3">
    <source>
        <dbReference type="Proteomes" id="UP000751518"/>
    </source>
</evidence>
<comment type="caution">
    <text evidence="2">The sequence shown here is derived from an EMBL/GenBank/DDBJ whole genome shotgun (WGS) entry which is preliminary data.</text>
</comment>
<feature type="transmembrane region" description="Helical" evidence="1">
    <location>
        <begin position="7"/>
        <end position="27"/>
    </location>
</feature>
<evidence type="ECO:0000313" key="2">
    <source>
        <dbReference type="EMBL" id="MCA9392374.1"/>
    </source>
</evidence>
<sequence>MSKGKKIFLGVLAIWPVFYLFVGVPFLLTQLATAFGDGVATIPDSTFAYFIVIHIVTVVLIFAQIIYYIVKAANNDAIEHNKKIAWYIGIFMGNIFAIPIYWYLHIWKEDPQQTPQSPAPTTKA</sequence>
<keyword evidence="1" id="KW-0812">Transmembrane</keyword>
<keyword evidence="1" id="KW-0472">Membrane</keyword>
<reference evidence="2" key="2">
    <citation type="journal article" date="2021" name="Microbiome">
        <title>Successional dynamics and alternative stable states in a saline activated sludge microbial community over 9 years.</title>
        <authorList>
            <person name="Wang Y."/>
            <person name="Ye J."/>
            <person name="Ju F."/>
            <person name="Liu L."/>
            <person name="Boyd J.A."/>
            <person name="Deng Y."/>
            <person name="Parks D.H."/>
            <person name="Jiang X."/>
            <person name="Yin X."/>
            <person name="Woodcroft B.J."/>
            <person name="Tyson G.W."/>
            <person name="Hugenholtz P."/>
            <person name="Polz M.F."/>
            <person name="Zhang T."/>
        </authorList>
    </citation>
    <scope>NUCLEOTIDE SEQUENCE</scope>
    <source>
        <strain evidence="2">HKST-UBA03</strain>
    </source>
</reference>
<dbReference type="EMBL" id="JAGQKZ010000045">
    <property type="protein sequence ID" value="MCA9392374.1"/>
    <property type="molecule type" value="Genomic_DNA"/>
</dbReference>
<keyword evidence="1" id="KW-1133">Transmembrane helix</keyword>
<feature type="transmembrane region" description="Helical" evidence="1">
    <location>
        <begin position="84"/>
        <end position="104"/>
    </location>
</feature>